<evidence type="ECO:0000313" key="2">
    <source>
        <dbReference type="Proteomes" id="UP000268059"/>
    </source>
</evidence>
<sequence>MPLDIRMQTKDHKTYTISHRYLKIKKGYEKATKGQSMLVKGNKVRGLRKNDRLTLEISPNTMTPFEYLDIDITVR</sequence>
<dbReference type="Proteomes" id="UP000268059">
    <property type="component" value="Chromosome"/>
</dbReference>
<reference evidence="1 2" key="1">
    <citation type="submission" date="2018-11" db="EMBL/GenBank/DDBJ databases">
        <title>Novel Erysipelotrichaceae bacterium isolated from small intestine of a swine.</title>
        <authorList>
            <person name="Kim J.S."/>
            <person name="Choe H."/>
            <person name="Lee Y.R."/>
            <person name="Kim K.M."/>
            <person name="Park D.S."/>
        </authorList>
    </citation>
    <scope>NUCLEOTIDE SEQUENCE [LARGE SCALE GENOMIC DNA]</scope>
    <source>
        <strain evidence="1 2">SG0102</strain>
    </source>
</reference>
<proteinExistence type="predicted"/>
<dbReference type="AlphaFoldDB" id="A0A3G9J4Z9"/>
<dbReference type="KEGG" id="ebm:SG0102_11910"/>
<dbReference type="EMBL" id="AP019309">
    <property type="protein sequence ID" value="BBH26257.1"/>
    <property type="molecule type" value="Genomic_DNA"/>
</dbReference>
<keyword evidence="2" id="KW-1185">Reference proteome</keyword>
<evidence type="ECO:0000313" key="1">
    <source>
        <dbReference type="EMBL" id="BBH26257.1"/>
    </source>
</evidence>
<dbReference type="InParanoid" id="A0A3G9J4Z9"/>
<protein>
    <submittedName>
        <fullName evidence="1">Uncharacterized protein</fullName>
    </submittedName>
</protein>
<organism evidence="1 2">
    <name type="scientific">Intestinibaculum porci</name>
    <dbReference type="NCBI Taxonomy" id="2487118"/>
    <lineage>
        <taxon>Bacteria</taxon>
        <taxon>Bacillati</taxon>
        <taxon>Bacillota</taxon>
        <taxon>Erysipelotrichia</taxon>
        <taxon>Erysipelotrichales</taxon>
        <taxon>Erysipelotrichaceae</taxon>
        <taxon>Intestinibaculum</taxon>
    </lineage>
</organism>
<name>A0A3G9J4Z9_9FIRM</name>
<gene>
    <name evidence="1" type="ORF">SG0102_11910</name>
</gene>
<accession>A0A3G9J4Z9</accession>